<sequence>MTLQKRKDERYSPNIMCSHEPLPMQSLMMQESSAEMYEMQHEIRPSRGSRQVHIHPLVTFNVADHYTRVCRQHSTSLAAPKTTYVIGALFGTQKGLEVSILDSFELKYEVSEHREVHIDKDFLAGRLNQFSQVFPNYELLGWYSVGPNDLEMDISIHKTMMEFNESPLFLVMDPSIQSENAKRKLPVYLYESELHVLHGAPKTLFVQIAFKIETSETEGIAIDHISKVAPTSDSNKSSVHPHLGNIRDAIMMLSRQIQVLVQYLDDIQSNDAIVDYGLLHQISTICNQLPTLGSDFFEFASIKDHIDAKCITYLAALTKGAQLINTVTERFSSISSRDTNGC</sequence>
<dbReference type="InterPro" id="IPR000555">
    <property type="entry name" value="JAMM/MPN+_dom"/>
</dbReference>
<dbReference type="EMBL" id="FR824319">
    <property type="protein sequence ID" value="CCA25076.1"/>
    <property type="molecule type" value="Genomic_DNA"/>
</dbReference>
<dbReference type="GO" id="GO:0008237">
    <property type="term" value="F:metallopeptidase activity"/>
    <property type="evidence" value="ECO:0007669"/>
    <property type="project" value="InterPro"/>
</dbReference>
<dbReference type="PANTHER" id="PTHR10540:SF8">
    <property type="entry name" value="COP9 SIGNALOSOME COMPLEX SUBUNIT 6"/>
    <property type="match status" value="1"/>
</dbReference>
<name>F0WUJ5_9STRA</name>
<accession>F0WUJ5</accession>
<proteinExistence type="inferred from homology"/>
<dbReference type="AlphaFoldDB" id="F0WUJ5"/>
<dbReference type="PROSITE" id="PS50249">
    <property type="entry name" value="MPN"/>
    <property type="match status" value="1"/>
</dbReference>
<reference evidence="4" key="2">
    <citation type="submission" date="2011-02" db="EMBL/GenBank/DDBJ databases">
        <authorList>
            <person name="MacLean D."/>
        </authorList>
    </citation>
    <scope>NUCLEOTIDE SEQUENCE</scope>
</reference>
<gene>
    <name evidence="4" type="primary">AlNc14C274G10006</name>
    <name evidence="4" type="ORF">ALNC14_112200</name>
</gene>
<keyword evidence="2" id="KW-0963">Cytoplasm</keyword>
<organism evidence="4">
    <name type="scientific">Albugo laibachii Nc14</name>
    <dbReference type="NCBI Taxonomy" id="890382"/>
    <lineage>
        <taxon>Eukaryota</taxon>
        <taxon>Sar</taxon>
        <taxon>Stramenopiles</taxon>
        <taxon>Oomycota</taxon>
        <taxon>Peronosporomycetes</taxon>
        <taxon>Albuginales</taxon>
        <taxon>Albuginaceae</taxon>
        <taxon>Albugo</taxon>
    </lineage>
</organism>
<dbReference type="Pfam" id="PF13012">
    <property type="entry name" value="MitMem_reg"/>
    <property type="match status" value="1"/>
</dbReference>
<dbReference type="Pfam" id="PF01398">
    <property type="entry name" value="JAB"/>
    <property type="match status" value="1"/>
</dbReference>
<comment type="similarity">
    <text evidence="1 2">Belongs to the peptidase M67A family. CSN6 subfamily.</text>
</comment>
<feature type="domain" description="MPN" evidence="3">
    <location>
        <begin position="52"/>
        <end position="196"/>
    </location>
</feature>
<comment type="subcellular location">
    <subcellularLocation>
        <location evidence="2">Cytoplasm</location>
    </subcellularLocation>
    <subcellularLocation>
        <location evidence="2">Nucleus</location>
    </subcellularLocation>
</comment>
<reference evidence="4" key="1">
    <citation type="journal article" date="2011" name="PLoS Biol.">
        <title>Gene gain and loss during evolution of obligate parasitism in the white rust pathogen of Arabidopsis thaliana.</title>
        <authorList>
            <person name="Kemen E."/>
            <person name="Gardiner A."/>
            <person name="Schultz-Larsen T."/>
            <person name="Kemen A.C."/>
            <person name="Balmuth A.L."/>
            <person name="Robert-Seilaniantz A."/>
            <person name="Bailey K."/>
            <person name="Holub E."/>
            <person name="Studholme D.J."/>
            <person name="Maclean D."/>
            <person name="Jones J.D."/>
        </authorList>
    </citation>
    <scope>NUCLEOTIDE SEQUENCE</scope>
</reference>
<evidence type="ECO:0000313" key="4">
    <source>
        <dbReference type="EMBL" id="CCA25076.1"/>
    </source>
</evidence>
<dbReference type="GO" id="GO:0000338">
    <property type="term" value="P:protein deneddylation"/>
    <property type="evidence" value="ECO:0007669"/>
    <property type="project" value="InterPro"/>
</dbReference>
<comment type="function">
    <text evidence="2">Component of the COP9 signalosome complex (CSN), a complex involved in various cellular and developmental processes.</text>
</comment>
<dbReference type="GO" id="GO:0005737">
    <property type="term" value="C:cytoplasm"/>
    <property type="evidence" value="ECO:0007669"/>
    <property type="project" value="UniProtKB-SubCell"/>
</dbReference>
<dbReference type="InterPro" id="IPR033859">
    <property type="entry name" value="MPN_CSN6"/>
</dbReference>
<dbReference type="Gene3D" id="3.40.140.10">
    <property type="entry name" value="Cytidine Deaminase, domain 2"/>
    <property type="match status" value="1"/>
</dbReference>
<dbReference type="PANTHER" id="PTHR10540">
    <property type="entry name" value="EUKARYOTIC TRANSLATION INITIATION FACTOR 3 SUBUNIT F-RELATED"/>
    <property type="match status" value="1"/>
</dbReference>
<dbReference type="GO" id="GO:0008180">
    <property type="term" value="C:COP9 signalosome"/>
    <property type="evidence" value="ECO:0007669"/>
    <property type="project" value="UniProtKB-UniRule"/>
</dbReference>
<evidence type="ECO:0000259" key="3">
    <source>
        <dbReference type="PROSITE" id="PS50249"/>
    </source>
</evidence>
<dbReference type="InterPro" id="IPR024969">
    <property type="entry name" value="EIF3F/CSN6-like_C"/>
</dbReference>
<keyword evidence="2" id="KW-0736">Signalosome</keyword>
<evidence type="ECO:0000256" key="2">
    <source>
        <dbReference type="RuleBase" id="RU367006"/>
    </source>
</evidence>
<keyword evidence="2" id="KW-0539">Nucleus</keyword>
<dbReference type="HOGENOM" id="CLU_027018_1_2_1"/>
<dbReference type="InterPro" id="IPR037518">
    <property type="entry name" value="MPN"/>
</dbReference>
<evidence type="ECO:0000256" key="1">
    <source>
        <dbReference type="ARBA" id="ARBA00010893"/>
    </source>
</evidence>
<protein>
    <recommendedName>
        <fullName evidence="2">COP9 signalosome complex subunit 6</fullName>
    </recommendedName>
</protein>
<dbReference type="CDD" id="cd08063">
    <property type="entry name" value="MPN_CSN6"/>
    <property type="match status" value="1"/>
</dbReference>